<sequence>MKKQYDFEYGSSEAFASFEVDTEIFTEKEAQSFLNFFVWSYDKEENPIDEAMRKYAISVIECATFEDWNTRGVIDEFNNKEGYYKVDGSEGITLKYVERYEFEEENLTIKVKEVQS</sequence>
<proteinExistence type="predicted"/>
<dbReference type="Proteomes" id="UP001209229">
    <property type="component" value="Unassembled WGS sequence"/>
</dbReference>
<comment type="caution">
    <text evidence="1">The sequence shown here is derived from an EMBL/GenBank/DDBJ whole genome shotgun (WGS) entry which is preliminary data.</text>
</comment>
<reference evidence="1" key="1">
    <citation type="submission" date="2022-10" db="EMBL/GenBank/DDBJ databases">
        <authorList>
            <person name="Yu W.X."/>
        </authorList>
    </citation>
    <scope>NUCLEOTIDE SEQUENCE</scope>
    <source>
        <strain evidence="1">AAT</strain>
    </source>
</reference>
<protein>
    <submittedName>
        <fullName evidence="1">Uncharacterized protein</fullName>
    </submittedName>
</protein>
<evidence type="ECO:0000313" key="1">
    <source>
        <dbReference type="EMBL" id="MCW3784909.1"/>
    </source>
</evidence>
<dbReference type="AlphaFoldDB" id="A0AAE3M0R5"/>
<organism evidence="1 2">
    <name type="scientific">Plebeiibacterium sediminum</name>
    <dbReference type="NCBI Taxonomy" id="2992112"/>
    <lineage>
        <taxon>Bacteria</taxon>
        <taxon>Pseudomonadati</taxon>
        <taxon>Bacteroidota</taxon>
        <taxon>Bacteroidia</taxon>
        <taxon>Marinilabiliales</taxon>
        <taxon>Marinilabiliaceae</taxon>
        <taxon>Plebeiibacterium</taxon>
    </lineage>
</organism>
<dbReference type="EMBL" id="JAPDPJ010000001">
    <property type="protein sequence ID" value="MCW3784909.1"/>
    <property type="molecule type" value="Genomic_DNA"/>
</dbReference>
<accession>A0AAE3M0R5</accession>
<dbReference type="RefSeq" id="WP_301188480.1">
    <property type="nucleotide sequence ID" value="NZ_JAPDPJ010000001.1"/>
</dbReference>
<name>A0AAE3M0R5_9BACT</name>
<keyword evidence="2" id="KW-1185">Reference proteome</keyword>
<evidence type="ECO:0000313" key="2">
    <source>
        <dbReference type="Proteomes" id="UP001209229"/>
    </source>
</evidence>
<gene>
    <name evidence="1" type="ORF">OM075_00450</name>
</gene>